<comment type="caution">
    <text evidence="1">The sequence shown here is derived from an EMBL/GenBank/DDBJ whole genome shotgun (WGS) entry which is preliminary data.</text>
</comment>
<accession>A0A699UJL6</accession>
<reference evidence="1" key="1">
    <citation type="journal article" date="2019" name="Sci. Rep.">
        <title>Draft genome of Tanacetum cinerariifolium, the natural source of mosquito coil.</title>
        <authorList>
            <person name="Yamashiro T."/>
            <person name="Shiraishi A."/>
            <person name="Satake H."/>
            <person name="Nakayama K."/>
        </authorList>
    </citation>
    <scope>NUCLEOTIDE SEQUENCE</scope>
</reference>
<name>A0A699UJL6_TANCI</name>
<dbReference type="EMBL" id="BKCJ011317354">
    <property type="protein sequence ID" value="GFD19804.1"/>
    <property type="molecule type" value="Genomic_DNA"/>
</dbReference>
<feature type="non-terminal residue" evidence="1">
    <location>
        <position position="1"/>
    </location>
</feature>
<evidence type="ECO:0000313" key="1">
    <source>
        <dbReference type="EMBL" id="GFD19804.1"/>
    </source>
</evidence>
<proteinExistence type="predicted"/>
<organism evidence="1">
    <name type="scientific">Tanacetum cinerariifolium</name>
    <name type="common">Dalmatian daisy</name>
    <name type="synonym">Chrysanthemum cinerariifolium</name>
    <dbReference type="NCBI Taxonomy" id="118510"/>
    <lineage>
        <taxon>Eukaryota</taxon>
        <taxon>Viridiplantae</taxon>
        <taxon>Streptophyta</taxon>
        <taxon>Embryophyta</taxon>
        <taxon>Tracheophyta</taxon>
        <taxon>Spermatophyta</taxon>
        <taxon>Magnoliopsida</taxon>
        <taxon>eudicotyledons</taxon>
        <taxon>Gunneridae</taxon>
        <taxon>Pentapetalae</taxon>
        <taxon>asterids</taxon>
        <taxon>campanulids</taxon>
        <taxon>Asterales</taxon>
        <taxon>Asteraceae</taxon>
        <taxon>Asteroideae</taxon>
        <taxon>Anthemideae</taxon>
        <taxon>Anthemidinae</taxon>
        <taxon>Tanacetum</taxon>
    </lineage>
</organism>
<dbReference type="AlphaFoldDB" id="A0A699UJL6"/>
<gene>
    <name evidence="1" type="ORF">Tci_891773</name>
</gene>
<sequence>DGKNQDKEFAGTTKVELLMFCVYPNTSVNLMHMEGHAKENGVDLELSVVVDTFVDVFEVPKDLPPKRSHDHRIPLLSNTQPVNIIPYRHHPCRRML</sequence>
<protein>
    <submittedName>
        <fullName evidence="1">Transposon Ty3-I Gag-Pol polyprotein</fullName>
    </submittedName>
</protein>